<dbReference type="EMBL" id="JAQZAO010000007">
    <property type="protein sequence ID" value="MDD7967224.1"/>
    <property type="molecule type" value="Genomic_DNA"/>
</dbReference>
<name>A0ABT5SWQ8_9PSEU</name>
<evidence type="ECO:0000256" key="4">
    <source>
        <dbReference type="ARBA" id="ARBA00022692"/>
    </source>
</evidence>
<evidence type="ECO:0000256" key="5">
    <source>
        <dbReference type="ARBA" id="ARBA00022989"/>
    </source>
</evidence>
<comment type="subcellular location">
    <subcellularLocation>
        <location evidence="1">Cell membrane</location>
        <topology evidence="1">Multi-pass membrane protein</topology>
    </subcellularLocation>
</comment>
<keyword evidence="5 7" id="KW-1133">Transmembrane helix</keyword>
<dbReference type="InterPro" id="IPR036259">
    <property type="entry name" value="MFS_trans_sf"/>
</dbReference>
<comment type="caution">
    <text evidence="9">The sequence shown here is derived from an EMBL/GenBank/DDBJ whole genome shotgun (WGS) entry which is preliminary data.</text>
</comment>
<feature type="transmembrane region" description="Helical" evidence="7">
    <location>
        <begin position="213"/>
        <end position="233"/>
    </location>
</feature>
<dbReference type="Pfam" id="PF07690">
    <property type="entry name" value="MFS_1"/>
    <property type="match status" value="1"/>
</dbReference>
<dbReference type="PANTHER" id="PTHR23517">
    <property type="entry name" value="RESISTANCE PROTEIN MDTM, PUTATIVE-RELATED-RELATED"/>
    <property type="match status" value="1"/>
</dbReference>
<dbReference type="InterPro" id="IPR020846">
    <property type="entry name" value="MFS_dom"/>
</dbReference>
<keyword evidence="3" id="KW-1003">Cell membrane</keyword>
<protein>
    <submittedName>
        <fullName evidence="9">MFS transporter</fullName>
    </submittedName>
</protein>
<feature type="transmembrane region" description="Helical" evidence="7">
    <location>
        <begin position="110"/>
        <end position="133"/>
    </location>
</feature>
<evidence type="ECO:0000256" key="7">
    <source>
        <dbReference type="SAM" id="Phobius"/>
    </source>
</evidence>
<evidence type="ECO:0000256" key="3">
    <source>
        <dbReference type="ARBA" id="ARBA00022475"/>
    </source>
</evidence>
<feature type="transmembrane region" description="Helical" evidence="7">
    <location>
        <begin position="253"/>
        <end position="275"/>
    </location>
</feature>
<feature type="transmembrane region" description="Helical" evidence="7">
    <location>
        <begin position="20"/>
        <end position="43"/>
    </location>
</feature>
<keyword evidence="6 7" id="KW-0472">Membrane</keyword>
<keyword evidence="10" id="KW-1185">Reference proteome</keyword>
<feature type="transmembrane region" description="Helical" evidence="7">
    <location>
        <begin position="49"/>
        <end position="74"/>
    </location>
</feature>
<evidence type="ECO:0000259" key="8">
    <source>
        <dbReference type="PROSITE" id="PS50850"/>
    </source>
</evidence>
<keyword evidence="2" id="KW-0813">Transport</keyword>
<dbReference type="PANTHER" id="PTHR23517:SF3">
    <property type="entry name" value="INTEGRAL MEMBRANE TRANSPORT PROTEIN"/>
    <property type="match status" value="1"/>
</dbReference>
<feature type="transmembrane region" description="Helical" evidence="7">
    <location>
        <begin position="377"/>
        <end position="396"/>
    </location>
</feature>
<sequence length="408" mass="40985">MSAPAAAPADALDPARRGRLFAAVAGVVVLFLAASSVPSPLYVVYQAQWGFSAATLTVVFAVYVLFLLASLLVVGGLSDHVGRRPVLAVALVVQTVAVVLFLVADGVTTLLVARAVQGAATGAAITAMAATLVDLHPRRAGLANATTPLIGLALGALGCGLLVEYAPAPTRLVWVVLLAGLVVVAVVLALLPETAPRRAGGWASLRPRLRIPAGLRADVLAIVPTLAASWALGGLYLSLGPSVAAEVLGLRSHLIGGIVVTLLCGVGALTAFTVFRRPPESLLAPAGGLLALGTLVTLGGLVLASPLVTAAGTVVAGLGFGSASLACFGTLARIAAPETRGELMAVAYTIAYLAFSLPAVVAGILTVQIGLRPVAEGYGLVVVALGVTAVVARLLVVRSRRTQECAGA</sequence>
<dbReference type="InterPro" id="IPR011701">
    <property type="entry name" value="MFS"/>
</dbReference>
<evidence type="ECO:0000256" key="6">
    <source>
        <dbReference type="ARBA" id="ARBA00023136"/>
    </source>
</evidence>
<dbReference type="InterPro" id="IPR050171">
    <property type="entry name" value="MFS_Transporters"/>
</dbReference>
<proteinExistence type="predicted"/>
<dbReference type="PROSITE" id="PS00216">
    <property type="entry name" value="SUGAR_TRANSPORT_1"/>
    <property type="match status" value="1"/>
</dbReference>
<feature type="domain" description="Major facilitator superfamily (MFS) profile" evidence="8">
    <location>
        <begin position="19"/>
        <end position="404"/>
    </location>
</feature>
<dbReference type="PROSITE" id="PS50850">
    <property type="entry name" value="MFS"/>
    <property type="match status" value="1"/>
</dbReference>
<feature type="transmembrane region" description="Helical" evidence="7">
    <location>
        <begin position="282"/>
        <end position="304"/>
    </location>
</feature>
<feature type="transmembrane region" description="Helical" evidence="7">
    <location>
        <begin position="310"/>
        <end position="331"/>
    </location>
</feature>
<feature type="transmembrane region" description="Helical" evidence="7">
    <location>
        <begin position="172"/>
        <end position="192"/>
    </location>
</feature>
<evidence type="ECO:0000313" key="10">
    <source>
        <dbReference type="Proteomes" id="UP001300763"/>
    </source>
</evidence>
<feature type="transmembrane region" description="Helical" evidence="7">
    <location>
        <begin position="86"/>
        <end position="104"/>
    </location>
</feature>
<keyword evidence="4 7" id="KW-0812">Transmembrane</keyword>
<gene>
    <name evidence="9" type="ORF">PGB27_17955</name>
</gene>
<evidence type="ECO:0000313" key="9">
    <source>
        <dbReference type="EMBL" id="MDD7967224.1"/>
    </source>
</evidence>
<evidence type="ECO:0000256" key="2">
    <source>
        <dbReference type="ARBA" id="ARBA00022448"/>
    </source>
</evidence>
<dbReference type="SUPFAM" id="SSF103473">
    <property type="entry name" value="MFS general substrate transporter"/>
    <property type="match status" value="1"/>
</dbReference>
<evidence type="ECO:0000256" key="1">
    <source>
        <dbReference type="ARBA" id="ARBA00004651"/>
    </source>
</evidence>
<feature type="transmembrane region" description="Helical" evidence="7">
    <location>
        <begin position="343"/>
        <end position="371"/>
    </location>
</feature>
<feature type="transmembrane region" description="Helical" evidence="7">
    <location>
        <begin position="145"/>
        <end position="166"/>
    </location>
</feature>
<dbReference type="InterPro" id="IPR005829">
    <property type="entry name" value="Sugar_transporter_CS"/>
</dbReference>
<dbReference type="Proteomes" id="UP001300763">
    <property type="component" value="Unassembled WGS sequence"/>
</dbReference>
<reference evidence="9 10" key="1">
    <citation type="submission" date="2023-02" db="EMBL/GenBank/DDBJ databases">
        <title>Genome sequencing required for Actinomycetospora new species description.</title>
        <authorList>
            <person name="Saimee Y."/>
            <person name="Duangmal K."/>
        </authorList>
    </citation>
    <scope>NUCLEOTIDE SEQUENCE [LARGE SCALE GENOMIC DNA]</scope>
    <source>
        <strain evidence="9 10">DW7H6</strain>
    </source>
</reference>
<dbReference type="RefSeq" id="WP_274201750.1">
    <property type="nucleotide sequence ID" value="NZ_JAQZAO010000007.1"/>
</dbReference>
<accession>A0ABT5SWQ8</accession>
<organism evidence="9 10">
    <name type="scientific">Actinomycetospora lemnae</name>
    <dbReference type="NCBI Taxonomy" id="3019891"/>
    <lineage>
        <taxon>Bacteria</taxon>
        <taxon>Bacillati</taxon>
        <taxon>Actinomycetota</taxon>
        <taxon>Actinomycetes</taxon>
        <taxon>Pseudonocardiales</taxon>
        <taxon>Pseudonocardiaceae</taxon>
        <taxon>Actinomycetospora</taxon>
    </lineage>
</organism>
<dbReference type="Gene3D" id="1.20.1250.20">
    <property type="entry name" value="MFS general substrate transporter like domains"/>
    <property type="match status" value="1"/>
</dbReference>